<evidence type="ECO:0000313" key="1">
    <source>
        <dbReference type="EMBL" id="VDL63986.1"/>
    </source>
</evidence>
<accession>A0A0N4XED8</accession>
<evidence type="ECO:0000313" key="3">
    <source>
        <dbReference type="WBParaSite" id="NBR_0000089001-mRNA-1"/>
    </source>
</evidence>
<reference evidence="1 2" key="2">
    <citation type="submission" date="2018-11" db="EMBL/GenBank/DDBJ databases">
        <authorList>
            <consortium name="Pathogen Informatics"/>
        </authorList>
    </citation>
    <scope>NUCLEOTIDE SEQUENCE [LARGE SCALE GENOMIC DNA]</scope>
</reference>
<evidence type="ECO:0000313" key="2">
    <source>
        <dbReference type="Proteomes" id="UP000271162"/>
    </source>
</evidence>
<dbReference type="EMBL" id="UYSL01000530">
    <property type="protein sequence ID" value="VDL63986.1"/>
    <property type="molecule type" value="Genomic_DNA"/>
</dbReference>
<keyword evidence="2" id="KW-1185">Reference proteome</keyword>
<reference evidence="3" key="1">
    <citation type="submission" date="2017-02" db="UniProtKB">
        <authorList>
            <consortium name="WormBaseParasite"/>
        </authorList>
    </citation>
    <scope>IDENTIFICATION</scope>
</reference>
<name>A0A0N4XED8_NIPBR</name>
<sequence length="282" mass="32687">MVQLTRFFQIIPPRNTVLNINPFRIETLHLRDRRIFTRNNNWISPSPAGTVHDTKQLLPVMACIPCILVSHSRPSTCSTACSSRLLTISLLCTYYSQICTLFRVPTPHELEKRFHQKLMNKPFFVEKSPGRSTEVSIQDKMEKHGDQCYVLRSTNHSGDSSRRIRQPHDRSGGILRGARRSTTLLCATEDPSARYQHVRFNMEKNLHNSEVAYEWYEILVAADKKSELDRLAFLNNLDSKVFKEPNMQGNQNYPKMVEYFRDHSRISVGEMTKKHVGITKKH</sequence>
<gene>
    <name evidence="1" type="ORF">NBR_LOCUS891</name>
</gene>
<dbReference type="Proteomes" id="UP000271162">
    <property type="component" value="Unassembled WGS sequence"/>
</dbReference>
<protein>
    <submittedName>
        <fullName evidence="1 3">Uncharacterized protein</fullName>
    </submittedName>
</protein>
<organism evidence="3">
    <name type="scientific">Nippostrongylus brasiliensis</name>
    <name type="common">Rat hookworm</name>
    <dbReference type="NCBI Taxonomy" id="27835"/>
    <lineage>
        <taxon>Eukaryota</taxon>
        <taxon>Metazoa</taxon>
        <taxon>Ecdysozoa</taxon>
        <taxon>Nematoda</taxon>
        <taxon>Chromadorea</taxon>
        <taxon>Rhabditida</taxon>
        <taxon>Rhabditina</taxon>
        <taxon>Rhabditomorpha</taxon>
        <taxon>Strongyloidea</taxon>
        <taxon>Heligmosomidae</taxon>
        <taxon>Nippostrongylus</taxon>
    </lineage>
</organism>
<proteinExistence type="predicted"/>
<dbReference type="WBParaSite" id="NBR_0000089001-mRNA-1">
    <property type="protein sequence ID" value="NBR_0000089001-mRNA-1"/>
    <property type="gene ID" value="NBR_0000089001"/>
</dbReference>
<dbReference type="AlphaFoldDB" id="A0A0N4XED8"/>